<proteinExistence type="predicted"/>
<evidence type="ECO:0000256" key="1">
    <source>
        <dbReference type="SAM" id="MobiDB-lite"/>
    </source>
</evidence>
<feature type="compositionally biased region" description="Polar residues" evidence="1">
    <location>
        <begin position="43"/>
        <end position="52"/>
    </location>
</feature>
<organism evidence="2 3">
    <name type="scientific">Nitrospira japonica</name>
    <dbReference type="NCBI Taxonomy" id="1325564"/>
    <lineage>
        <taxon>Bacteria</taxon>
        <taxon>Pseudomonadati</taxon>
        <taxon>Nitrospirota</taxon>
        <taxon>Nitrospiria</taxon>
        <taxon>Nitrospirales</taxon>
        <taxon>Nitrospiraceae</taxon>
        <taxon>Nitrospira</taxon>
    </lineage>
</organism>
<gene>
    <name evidence="2" type="ORF">NSJP_3028</name>
</gene>
<dbReference type="KEGG" id="nja:NSJP_3028"/>
<name>A0A1W1I880_9BACT</name>
<dbReference type="EMBL" id="LT828648">
    <property type="protein sequence ID" value="SLM49195.1"/>
    <property type="molecule type" value="Genomic_DNA"/>
</dbReference>
<protein>
    <submittedName>
        <fullName evidence="2">Uncharacterized protein</fullName>
    </submittedName>
</protein>
<sequence length="124" mass="13250">MRSESPDQKTEGLMQGLLVVMMTVGLAVGPSVAHAAEQRVDAPQSSLQNLSPASPAPPYTEDALSGTIRPQQPDENPDCDDARPSTARPRTMLSRFARLSTTTSDVQCPIPTVADPSTQQELHP</sequence>
<evidence type="ECO:0000313" key="3">
    <source>
        <dbReference type="Proteomes" id="UP000192042"/>
    </source>
</evidence>
<feature type="compositionally biased region" description="Polar residues" evidence="1">
    <location>
        <begin position="115"/>
        <end position="124"/>
    </location>
</feature>
<reference evidence="2 3" key="1">
    <citation type="submission" date="2017-03" db="EMBL/GenBank/DDBJ databases">
        <authorList>
            <person name="Afonso C.L."/>
            <person name="Miller P.J."/>
            <person name="Scott M.A."/>
            <person name="Spackman E."/>
            <person name="Goraichik I."/>
            <person name="Dimitrov K.M."/>
            <person name="Suarez D.L."/>
            <person name="Swayne D.E."/>
        </authorList>
    </citation>
    <scope>NUCLEOTIDE SEQUENCE [LARGE SCALE GENOMIC DNA]</scope>
    <source>
        <strain evidence="2">Genome sequencing of Nitrospira japonica strain NJ11</strain>
    </source>
</reference>
<accession>A0A1W1I880</accession>
<keyword evidence="3" id="KW-1185">Reference proteome</keyword>
<dbReference type="Proteomes" id="UP000192042">
    <property type="component" value="Chromosome I"/>
</dbReference>
<evidence type="ECO:0000313" key="2">
    <source>
        <dbReference type="EMBL" id="SLM49195.1"/>
    </source>
</evidence>
<feature type="region of interest" description="Disordered" evidence="1">
    <location>
        <begin position="37"/>
        <end position="124"/>
    </location>
</feature>
<dbReference type="AlphaFoldDB" id="A0A1W1I880"/>